<protein>
    <recommendedName>
        <fullName evidence="3">phosphoribosyl-AMP cyclohydrolase</fullName>
        <ecNumber evidence="3">3.5.4.19</ecNumber>
    </recommendedName>
</protein>
<gene>
    <name evidence="8" type="ORF">JSR02_00420</name>
</gene>
<keyword evidence="4" id="KW-0028">Amino-acid biosynthesis</keyword>
<dbReference type="Pfam" id="PF01502">
    <property type="entry name" value="PRA-CH"/>
    <property type="match status" value="1"/>
</dbReference>
<name>A0A974X9Y8_9PROT</name>
<comment type="catalytic activity">
    <reaction evidence="1">
        <text>1-(5-phospho-beta-D-ribosyl)-5'-AMP + H2O = 1-(5-phospho-beta-D-ribosyl)-5-[(5-phospho-beta-D-ribosylamino)methylideneamino]imidazole-4-carboxamide</text>
        <dbReference type="Rhea" id="RHEA:20049"/>
        <dbReference type="ChEBI" id="CHEBI:15377"/>
        <dbReference type="ChEBI" id="CHEBI:58435"/>
        <dbReference type="ChEBI" id="CHEBI:59457"/>
        <dbReference type="EC" id="3.5.4.19"/>
    </reaction>
</comment>
<comment type="pathway">
    <text evidence="2">Amino-acid biosynthesis; L-histidine biosynthesis; L-histidine from 5-phospho-alpha-D-ribose 1-diphosphate: step 3/9.</text>
</comment>
<dbReference type="InterPro" id="IPR002496">
    <property type="entry name" value="PRib_AMP_CycHydrolase_dom"/>
</dbReference>
<sequence length="99" mass="11539">MNKLTPVIVTTTTQILMLAWTTKDLIKNTIKYGYTYFFSRKHNKIWIKGEKSSNFQLINKVLIDCDQDTYIYVVTQINNISCHTGSKSCFTEINDNKHL</sequence>
<evidence type="ECO:0000256" key="1">
    <source>
        <dbReference type="ARBA" id="ARBA00000024"/>
    </source>
</evidence>
<dbReference type="PANTHER" id="PTHR42945:SF1">
    <property type="entry name" value="HISTIDINE BIOSYNTHESIS BIFUNCTIONAL PROTEIN HIS7"/>
    <property type="match status" value="1"/>
</dbReference>
<keyword evidence="5" id="KW-0378">Hydrolase</keyword>
<dbReference type="EMBL" id="CP071410">
    <property type="protein sequence ID" value="QSW37771.1"/>
    <property type="molecule type" value="Genomic_DNA"/>
</dbReference>
<reference evidence="8" key="2">
    <citation type="submission" date="2021-03" db="EMBL/GenBank/DDBJ databases">
        <title>Alternative transmission patterns in independently acquired nutritional co-symbionts of Dictyopharidae planthoppers.</title>
        <authorList>
            <person name="Michalik A."/>
            <person name="Lukasik P."/>
        </authorList>
    </citation>
    <scope>NUCLEOTIDE SEQUENCE</scope>
    <source>
        <strain evidence="8">DICMUL</strain>
    </source>
</reference>
<evidence type="ECO:0000256" key="2">
    <source>
        <dbReference type="ARBA" id="ARBA00005169"/>
    </source>
</evidence>
<dbReference type="PANTHER" id="PTHR42945">
    <property type="entry name" value="HISTIDINE BIOSYNTHESIS BIFUNCTIONAL PROTEIN"/>
    <property type="match status" value="1"/>
</dbReference>
<dbReference type="Proteomes" id="UP000663602">
    <property type="component" value="Chromosome"/>
</dbReference>
<dbReference type="AlphaFoldDB" id="A0A974X9Y8"/>
<evidence type="ECO:0000313" key="8">
    <source>
        <dbReference type="EMBL" id="QSW37771.1"/>
    </source>
</evidence>
<evidence type="ECO:0000256" key="3">
    <source>
        <dbReference type="ARBA" id="ARBA00012721"/>
    </source>
</evidence>
<dbReference type="Gene3D" id="3.10.20.810">
    <property type="entry name" value="Phosphoribosyl-AMP cyclohydrolase"/>
    <property type="match status" value="1"/>
</dbReference>
<evidence type="ECO:0000259" key="7">
    <source>
        <dbReference type="Pfam" id="PF01502"/>
    </source>
</evidence>
<dbReference type="GO" id="GO:0000105">
    <property type="term" value="P:L-histidine biosynthetic process"/>
    <property type="evidence" value="ECO:0007669"/>
    <property type="project" value="UniProtKB-KW"/>
</dbReference>
<evidence type="ECO:0000256" key="6">
    <source>
        <dbReference type="ARBA" id="ARBA00023102"/>
    </source>
</evidence>
<proteinExistence type="predicted"/>
<evidence type="ECO:0000256" key="4">
    <source>
        <dbReference type="ARBA" id="ARBA00022605"/>
    </source>
</evidence>
<reference evidence="8" key="1">
    <citation type="submission" date="2021-02" db="EMBL/GenBank/DDBJ databases">
        <authorList>
            <person name="Franco D."/>
        </authorList>
    </citation>
    <scope>NUCLEOTIDE SEQUENCE</scope>
    <source>
        <strain evidence="8">DICMUL</strain>
    </source>
</reference>
<dbReference type="SUPFAM" id="SSF141734">
    <property type="entry name" value="HisI-like"/>
    <property type="match status" value="1"/>
</dbReference>
<feature type="domain" description="Phosphoribosyl-AMP cyclohydrolase" evidence="7">
    <location>
        <begin position="17"/>
        <end position="91"/>
    </location>
</feature>
<organism evidence="8 9">
    <name type="scientific">Candidatus Vidania fulgoroideorum</name>
    <dbReference type="NCBI Taxonomy" id="881286"/>
    <lineage>
        <taxon>Bacteria</taxon>
        <taxon>Pseudomonadati</taxon>
        <taxon>Pseudomonadota</taxon>
        <taxon>Betaproteobacteria</taxon>
        <taxon>Candidatus Vidania</taxon>
    </lineage>
</organism>
<keyword evidence="6" id="KW-0368">Histidine biosynthesis</keyword>
<dbReference type="GO" id="GO:0004635">
    <property type="term" value="F:phosphoribosyl-AMP cyclohydrolase activity"/>
    <property type="evidence" value="ECO:0007669"/>
    <property type="project" value="UniProtKB-EC"/>
</dbReference>
<evidence type="ECO:0000313" key="9">
    <source>
        <dbReference type="Proteomes" id="UP000663602"/>
    </source>
</evidence>
<dbReference type="EC" id="3.5.4.19" evidence="3"/>
<accession>A0A974X9Y8</accession>
<dbReference type="InterPro" id="IPR038019">
    <property type="entry name" value="PRib_AMP_CycHydrolase_sf"/>
</dbReference>
<evidence type="ECO:0000256" key="5">
    <source>
        <dbReference type="ARBA" id="ARBA00022801"/>
    </source>
</evidence>